<keyword evidence="1" id="KW-0472">Membrane</keyword>
<accession>A0A915I014</accession>
<feature type="transmembrane region" description="Helical" evidence="1">
    <location>
        <begin position="20"/>
        <end position="40"/>
    </location>
</feature>
<dbReference type="WBParaSite" id="nRc.2.0.1.t07039-RA">
    <property type="protein sequence ID" value="nRc.2.0.1.t07039-RA"/>
    <property type="gene ID" value="nRc.2.0.1.g07039"/>
</dbReference>
<evidence type="ECO:0000256" key="1">
    <source>
        <dbReference type="SAM" id="Phobius"/>
    </source>
</evidence>
<dbReference type="Proteomes" id="UP000887565">
    <property type="component" value="Unplaced"/>
</dbReference>
<reference evidence="3" key="1">
    <citation type="submission" date="2022-11" db="UniProtKB">
        <authorList>
            <consortium name="WormBaseParasite"/>
        </authorList>
    </citation>
    <scope>IDENTIFICATION</scope>
</reference>
<feature type="transmembrane region" description="Helical" evidence="1">
    <location>
        <begin position="52"/>
        <end position="72"/>
    </location>
</feature>
<name>A0A915I014_ROMCU</name>
<organism evidence="2 3">
    <name type="scientific">Romanomermis culicivorax</name>
    <name type="common">Nematode worm</name>
    <dbReference type="NCBI Taxonomy" id="13658"/>
    <lineage>
        <taxon>Eukaryota</taxon>
        <taxon>Metazoa</taxon>
        <taxon>Ecdysozoa</taxon>
        <taxon>Nematoda</taxon>
        <taxon>Enoplea</taxon>
        <taxon>Dorylaimia</taxon>
        <taxon>Mermithida</taxon>
        <taxon>Mermithoidea</taxon>
        <taxon>Mermithidae</taxon>
        <taxon>Romanomermis</taxon>
    </lineage>
</organism>
<dbReference type="Pfam" id="PF10321">
    <property type="entry name" value="7TM_GPCR_Srt"/>
    <property type="match status" value="1"/>
</dbReference>
<proteinExistence type="predicted"/>
<evidence type="ECO:0000313" key="2">
    <source>
        <dbReference type="Proteomes" id="UP000887565"/>
    </source>
</evidence>
<keyword evidence="2" id="KW-1185">Reference proteome</keyword>
<keyword evidence="1" id="KW-0812">Transmembrane</keyword>
<keyword evidence="1" id="KW-1133">Transmembrane helix</keyword>
<evidence type="ECO:0000313" key="3">
    <source>
        <dbReference type="WBParaSite" id="nRc.2.0.1.t07039-RA"/>
    </source>
</evidence>
<protein>
    <submittedName>
        <fullName evidence="3">7TM GPCR serpentine receptor class x (Srx) domain-containing protein</fullName>
    </submittedName>
</protein>
<sequence length="74" mass="8334">MKAITMAVNINDDDKDRKLLLQAFLLCFSDVVTVVAYMVLQHFPSIGNFLPVLINYTWILCAGNNVVVYLALNE</sequence>
<dbReference type="AlphaFoldDB" id="A0A915I014"/>
<dbReference type="InterPro" id="IPR019425">
    <property type="entry name" value="7TM_GPCR_serpentine_rcpt_Srt"/>
</dbReference>